<protein>
    <recommendedName>
        <fullName evidence="5">Response regulatory domain-containing protein</fullName>
    </recommendedName>
</protein>
<dbReference type="KEGG" id="maga:Mag101_16130"/>
<dbReference type="SMART" id="SM00448">
    <property type="entry name" value="REC"/>
    <property type="match status" value="1"/>
</dbReference>
<feature type="domain" description="Response regulatory" evidence="5">
    <location>
        <begin position="222"/>
        <end position="338"/>
    </location>
</feature>
<dbReference type="AlphaFoldDB" id="A0A1Q2M8J0"/>
<dbReference type="InterPro" id="IPR001789">
    <property type="entry name" value="Sig_transdc_resp-reg_receiver"/>
</dbReference>
<evidence type="ECO:0000313" key="7">
    <source>
        <dbReference type="Proteomes" id="UP000188219"/>
    </source>
</evidence>
<keyword evidence="4" id="KW-1133">Transmembrane helix</keyword>
<gene>
    <name evidence="6" type="ORF">Mag101_16130</name>
</gene>
<dbReference type="Proteomes" id="UP000188219">
    <property type="component" value="Chromosome"/>
</dbReference>
<dbReference type="SUPFAM" id="SSF52172">
    <property type="entry name" value="CheY-like"/>
    <property type="match status" value="1"/>
</dbReference>
<reference evidence="6" key="1">
    <citation type="submission" date="2017-02" db="EMBL/GenBank/DDBJ databases">
        <title>Genome of Microbulbifer agarilyticus GP101.</title>
        <authorList>
            <person name="Jung J."/>
            <person name="Bae S.S."/>
            <person name="Baek K."/>
        </authorList>
    </citation>
    <scope>NUCLEOTIDE SEQUENCE [LARGE SCALE GENOMIC DNA]</scope>
    <source>
        <strain evidence="6">GP101</strain>
    </source>
</reference>
<keyword evidence="1 3" id="KW-0597">Phosphoprotein</keyword>
<evidence type="ECO:0000313" key="6">
    <source>
        <dbReference type="EMBL" id="AQQ68991.1"/>
    </source>
</evidence>
<sequence length="476" mass="52067">MNMTMTYCRPAGSRVVGANTINARPVVARTCIAAALIALAPTAAYAFPGQALLLDTGVPLFWLLLVGAAFVGVVTLYMRLRAQLQASGESAAVRVSDLQAENAKLFRQVQTRVHELMERDKLLEEVKLSVAQSEEEHRDFLSMTGHRMRKPLETLVSTMSLLSRGGNDETRHLADAALGQCRTLRSNIEEIQRAGQGTPEGVGAAAQVPAVAAQSVEEAHQPLNILLVENDGHASLRRRLEAGGHEVRCESNGIDGAEAALKAKYDLVLIDVRLPLIDGVETARKMRGDYSNDNLLIFGMLDSLNKGDREHYMAKGLTGVLPSEPSEAQLAQLLSWVEQKAQGKPATSKTSRANKVLNSSTLERQRDTLGHLAFAELLGERLASLPKKITAFTSALTGRHWLDAQHQAQAIAAEAESIGLEVVAGRLKALSARLSIDSERDYCRHQRTEILGLMRSSIQQLKSWREKNVHTEWALR</sequence>
<evidence type="ECO:0000259" key="5">
    <source>
        <dbReference type="PROSITE" id="PS50110"/>
    </source>
</evidence>
<organism evidence="6 7">
    <name type="scientific">Microbulbifer agarilyticus</name>
    <dbReference type="NCBI Taxonomy" id="260552"/>
    <lineage>
        <taxon>Bacteria</taxon>
        <taxon>Pseudomonadati</taxon>
        <taxon>Pseudomonadota</taxon>
        <taxon>Gammaproteobacteria</taxon>
        <taxon>Cellvibrionales</taxon>
        <taxon>Microbulbiferaceae</taxon>
        <taxon>Microbulbifer</taxon>
    </lineage>
</organism>
<name>A0A1Q2M8J0_9GAMM</name>
<keyword evidence="7" id="KW-1185">Reference proteome</keyword>
<dbReference type="RefSeq" id="WP_198040013.1">
    <property type="nucleotide sequence ID" value="NZ_CP019650.1"/>
</dbReference>
<proteinExistence type="predicted"/>
<keyword evidence="4" id="KW-0472">Membrane</keyword>
<feature type="transmembrane region" description="Helical" evidence="4">
    <location>
        <begin position="26"/>
        <end position="47"/>
    </location>
</feature>
<keyword evidence="4" id="KW-0812">Transmembrane</keyword>
<evidence type="ECO:0000256" key="1">
    <source>
        <dbReference type="ARBA" id="ARBA00022553"/>
    </source>
</evidence>
<feature type="transmembrane region" description="Helical" evidence="4">
    <location>
        <begin position="59"/>
        <end position="78"/>
    </location>
</feature>
<accession>A0A1Q2M8J0</accession>
<dbReference type="GO" id="GO:0000160">
    <property type="term" value="P:phosphorelay signal transduction system"/>
    <property type="evidence" value="ECO:0007669"/>
    <property type="project" value="UniProtKB-KW"/>
</dbReference>
<dbReference type="Gene3D" id="3.40.50.2300">
    <property type="match status" value="1"/>
</dbReference>
<feature type="modified residue" description="4-aspartylphosphate" evidence="3">
    <location>
        <position position="271"/>
    </location>
</feature>
<evidence type="ECO:0000256" key="4">
    <source>
        <dbReference type="SAM" id="Phobius"/>
    </source>
</evidence>
<dbReference type="PANTHER" id="PTHR45339">
    <property type="entry name" value="HYBRID SIGNAL TRANSDUCTION HISTIDINE KINASE J"/>
    <property type="match status" value="1"/>
</dbReference>
<evidence type="ECO:0000256" key="2">
    <source>
        <dbReference type="ARBA" id="ARBA00023012"/>
    </source>
</evidence>
<evidence type="ECO:0000256" key="3">
    <source>
        <dbReference type="PROSITE-ProRule" id="PRU00169"/>
    </source>
</evidence>
<dbReference type="InterPro" id="IPR011006">
    <property type="entry name" value="CheY-like_superfamily"/>
</dbReference>
<dbReference type="PANTHER" id="PTHR45339:SF1">
    <property type="entry name" value="HYBRID SIGNAL TRANSDUCTION HISTIDINE KINASE J"/>
    <property type="match status" value="1"/>
</dbReference>
<dbReference type="EMBL" id="CP019650">
    <property type="protein sequence ID" value="AQQ68991.1"/>
    <property type="molecule type" value="Genomic_DNA"/>
</dbReference>
<dbReference type="Gene3D" id="1.10.287.130">
    <property type="match status" value="1"/>
</dbReference>
<dbReference type="PROSITE" id="PS50110">
    <property type="entry name" value="RESPONSE_REGULATORY"/>
    <property type="match status" value="1"/>
</dbReference>
<keyword evidence="2" id="KW-0902">Two-component regulatory system</keyword>
<dbReference type="STRING" id="260552.Mag101_16130"/>